<feature type="transmembrane region" description="Helical" evidence="1">
    <location>
        <begin position="167"/>
        <end position="188"/>
    </location>
</feature>
<evidence type="ECO:0008006" key="4">
    <source>
        <dbReference type="Google" id="ProtNLM"/>
    </source>
</evidence>
<evidence type="ECO:0000256" key="1">
    <source>
        <dbReference type="SAM" id="Phobius"/>
    </source>
</evidence>
<keyword evidence="1" id="KW-0472">Membrane</keyword>
<organism evidence="2 3">
    <name type="scientific">Leeuwenhoekiella nanhaiensis</name>
    <dbReference type="NCBI Taxonomy" id="1655491"/>
    <lineage>
        <taxon>Bacteria</taxon>
        <taxon>Pseudomonadati</taxon>
        <taxon>Bacteroidota</taxon>
        <taxon>Flavobacteriia</taxon>
        <taxon>Flavobacteriales</taxon>
        <taxon>Flavobacteriaceae</taxon>
        <taxon>Leeuwenhoekiella</taxon>
    </lineage>
</organism>
<sequence>MDELEFLKQDWKRQEADLPVVSTDSIYEMTHKRSSSLMKWLLYVSIFEFVFWTFLNVLGINAEQIDKFKELHLLEFDIVLTIIQYAVLGFFIYCFYKTYKEVETTSSTRKLMKNILRVRKIVNAYVIYNLAMVILVSIVVFVASAAYDPKFDSLYVIDPDGSKHLPLSIIATFTGFILIFTLVIWLFYKLLYGILLKRLKDNYKKLSKLEMEE</sequence>
<comment type="caution">
    <text evidence="2">The sequence shown here is derived from an EMBL/GenBank/DDBJ whole genome shotgun (WGS) entry which is preliminary data.</text>
</comment>
<evidence type="ECO:0000313" key="2">
    <source>
        <dbReference type="EMBL" id="PHQ28848.1"/>
    </source>
</evidence>
<feature type="transmembrane region" description="Helical" evidence="1">
    <location>
        <begin position="78"/>
        <end position="99"/>
    </location>
</feature>
<dbReference type="RefSeq" id="WP_099646840.1">
    <property type="nucleotide sequence ID" value="NZ_KZ319293.1"/>
</dbReference>
<accession>A0A2G1VPZ4</accession>
<reference evidence="2 3" key="1">
    <citation type="submission" date="2017-08" db="EMBL/GenBank/DDBJ databases">
        <title>The whole genome shortgun sequences of strain Leeuwenhoekiella nanhaiensis G18 from the South China Sea.</title>
        <authorList>
            <person name="Liu Q."/>
        </authorList>
    </citation>
    <scope>NUCLEOTIDE SEQUENCE [LARGE SCALE GENOMIC DNA]</scope>
    <source>
        <strain evidence="2 3">G18</strain>
    </source>
</reference>
<dbReference type="OrthoDB" id="709028at2"/>
<name>A0A2G1VPZ4_9FLAO</name>
<evidence type="ECO:0000313" key="3">
    <source>
        <dbReference type="Proteomes" id="UP000229433"/>
    </source>
</evidence>
<keyword evidence="1" id="KW-1133">Transmembrane helix</keyword>
<feature type="transmembrane region" description="Helical" evidence="1">
    <location>
        <begin position="120"/>
        <end position="147"/>
    </location>
</feature>
<proteinExistence type="predicted"/>
<dbReference type="EMBL" id="NQXA01000011">
    <property type="protein sequence ID" value="PHQ28848.1"/>
    <property type="molecule type" value="Genomic_DNA"/>
</dbReference>
<dbReference type="AlphaFoldDB" id="A0A2G1VPZ4"/>
<protein>
    <recommendedName>
        <fullName evidence="4">Beta-carotene 15,15'-monooxygenase</fullName>
    </recommendedName>
</protein>
<gene>
    <name evidence="2" type="ORF">CJ305_13615</name>
</gene>
<feature type="transmembrane region" description="Helical" evidence="1">
    <location>
        <begin position="40"/>
        <end position="58"/>
    </location>
</feature>
<keyword evidence="3" id="KW-1185">Reference proteome</keyword>
<keyword evidence="1" id="KW-0812">Transmembrane</keyword>
<dbReference type="Proteomes" id="UP000229433">
    <property type="component" value="Unassembled WGS sequence"/>
</dbReference>